<reference evidence="1" key="1">
    <citation type="journal article" date="2013" name="Nat. Commun.">
        <title>Whole-genome sequencing of Oryza brachyantha reveals mechanisms underlying Oryza genome evolution.</title>
        <authorList>
            <person name="Chen J."/>
            <person name="Huang Q."/>
            <person name="Gao D."/>
            <person name="Wang J."/>
            <person name="Lang Y."/>
            <person name="Liu T."/>
            <person name="Li B."/>
            <person name="Bai Z."/>
            <person name="Luis Goicoechea J."/>
            <person name="Liang C."/>
            <person name="Chen C."/>
            <person name="Zhang W."/>
            <person name="Sun S."/>
            <person name="Liao Y."/>
            <person name="Zhang X."/>
            <person name="Yang L."/>
            <person name="Song C."/>
            <person name="Wang M."/>
            <person name="Shi J."/>
            <person name="Liu G."/>
            <person name="Liu J."/>
            <person name="Zhou H."/>
            <person name="Zhou W."/>
            <person name="Yu Q."/>
            <person name="An N."/>
            <person name="Chen Y."/>
            <person name="Cai Q."/>
            <person name="Wang B."/>
            <person name="Liu B."/>
            <person name="Min J."/>
            <person name="Huang Y."/>
            <person name="Wu H."/>
            <person name="Li Z."/>
            <person name="Zhang Y."/>
            <person name="Yin Y."/>
            <person name="Song W."/>
            <person name="Jiang J."/>
            <person name="Jackson S.A."/>
            <person name="Wing R.A."/>
            <person name="Wang J."/>
            <person name="Chen M."/>
        </authorList>
    </citation>
    <scope>NUCLEOTIDE SEQUENCE [LARGE SCALE GENOMIC DNA]</scope>
    <source>
        <strain evidence="1">cv. IRGC 101232</strain>
    </source>
</reference>
<accession>J3M4H5</accession>
<dbReference type="EnsemblPlants" id="OB05G14990.1">
    <property type="protein sequence ID" value="OB05G14990.1"/>
    <property type="gene ID" value="OB05G14990"/>
</dbReference>
<dbReference type="Gramene" id="OB05G14990.1">
    <property type="protein sequence ID" value="OB05G14990.1"/>
    <property type="gene ID" value="OB05G14990"/>
</dbReference>
<keyword evidence="2" id="KW-1185">Reference proteome</keyword>
<dbReference type="AlphaFoldDB" id="J3M4H5"/>
<name>J3M4H5_ORYBR</name>
<proteinExistence type="predicted"/>
<sequence>MITDQDEQPCISSKIYANLSDNRQFDRHVVPFIVEALLWYGSPSTHINLRVAIMLSPSYERWQCFTSYPL</sequence>
<protein>
    <submittedName>
        <fullName evidence="1">Uncharacterized protein</fullName>
    </submittedName>
</protein>
<dbReference type="HOGENOM" id="CLU_2761836_0_0_1"/>
<dbReference type="Proteomes" id="UP000006038">
    <property type="component" value="Chromosome 5"/>
</dbReference>
<evidence type="ECO:0000313" key="1">
    <source>
        <dbReference type="EnsemblPlants" id="OB05G14990.1"/>
    </source>
</evidence>
<organism evidence="1">
    <name type="scientific">Oryza brachyantha</name>
    <name type="common">malo sina</name>
    <dbReference type="NCBI Taxonomy" id="4533"/>
    <lineage>
        <taxon>Eukaryota</taxon>
        <taxon>Viridiplantae</taxon>
        <taxon>Streptophyta</taxon>
        <taxon>Embryophyta</taxon>
        <taxon>Tracheophyta</taxon>
        <taxon>Spermatophyta</taxon>
        <taxon>Magnoliopsida</taxon>
        <taxon>Liliopsida</taxon>
        <taxon>Poales</taxon>
        <taxon>Poaceae</taxon>
        <taxon>BOP clade</taxon>
        <taxon>Oryzoideae</taxon>
        <taxon>Oryzeae</taxon>
        <taxon>Oryzinae</taxon>
        <taxon>Oryza</taxon>
    </lineage>
</organism>
<reference evidence="1" key="2">
    <citation type="submission" date="2013-04" db="UniProtKB">
        <authorList>
            <consortium name="EnsemblPlants"/>
        </authorList>
    </citation>
    <scope>IDENTIFICATION</scope>
</reference>
<evidence type="ECO:0000313" key="2">
    <source>
        <dbReference type="Proteomes" id="UP000006038"/>
    </source>
</evidence>